<accession>A0A382CAM2</accession>
<dbReference type="InterPro" id="IPR011990">
    <property type="entry name" value="TPR-like_helical_dom_sf"/>
</dbReference>
<name>A0A382CAM2_9ZZZZ</name>
<evidence type="ECO:0000313" key="1">
    <source>
        <dbReference type="EMBL" id="SVB23155.1"/>
    </source>
</evidence>
<dbReference type="InterPro" id="IPR019734">
    <property type="entry name" value="TPR_rpt"/>
</dbReference>
<dbReference type="Gene3D" id="1.25.40.10">
    <property type="entry name" value="Tetratricopeptide repeat domain"/>
    <property type="match status" value="1"/>
</dbReference>
<dbReference type="SUPFAM" id="SSF48452">
    <property type="entry name" value="TPR-like"/>
    <property type="match status" value="1"/>
</dbReference>
<dbReference type="PROSITE" id="PS50005">
    <property type="entry name" value="TPR"/>
    <property type="match status" value="1"/>
</dbReference>
<dbReference type="AlphaFoldDB" id="A0A382CAM2"/>
<protein>
    <submittedName>
        <fullName evidence="1">Uncharacterized protein</fullName>
    </submittedName>
</protein>
<organism evidence="1">
    <name type="scientific">marine metagenome</name>
    <dbReference type="NCBI Taxonomy" id="408172"/>
    <lineage>
        <taxon>unclassified sequences</taxon>
        <taxon>metagenomes</taxon>
        <taxon>ecological metagenomes</taxon>
    </lineage>
</organism>
<gene>
    <name evidence="1" type="ORF">METZ01_LOCUS176009</name>
</gene>
<sequence>MLDLKDHFIQALKTQPKFSEAHLQLALLYKEEGDDKNTIKHFESAISADIEEAKRLEGKGDELMKNFQFQNAKEQFVKSQEKKIHCAEVYFQQSNYY</sequence>
<dbReference type="EMBL" id="UINC01033606">
    <property type="protein sequence ID" value="SVB23155.1"/>
    <property type="molecule type" value="Genomic_DNA"/>
</dbReference>
<reference evidence="1" key="1">
    <citation type="submission" date="2018-05" db="EMBL/GenBank/DDBJ databases">
        <authorList>
            <person name="Lanie J.A."/>
            <person name="Ng W.-L."/>
            <person name="Kazmierczak K.M."/>
            <person name="Andrzejewski T.M."/>
            <person name="Davidsen T.M."/>
            <person name="Wayne K.J."/>
            <person name="Tettelin H."/>
            <person name="Glass J.I."/>
            <person name="Rusch D."/>
            <person name="Podicherti R."/>
            <person name="Tsui H.-C.T."/>
            <person name="Winkler M.E."/>
        </authorList>
    </citation>
    <scope>NUCLEOTIDE SEQUENCE</scope>
</reference>
<feature type="non-terminal residue" evidence="1">
    <location>
        <position position="97"/>
    </location>
</feature>
<proteinExistence type="predicted"/>